<name>A0AAV4BGZ6_9GAST</name>
<comment type="caution">
    <text evidence="1">The sequence shown here is derived from an EMBL/GenBank/DDBJ whole genome shotgun (WGS) entry which is preliminary data.</text>
</comment>
<evidence type="ECO:0000313" key="2">
    <source>
        <dbReference type="Proteomes" id="UP000735302"/>
    </source>
</evidence>
<sequence>MIVDVHKRRGAWRRQRRRSKLDNGHFVAWVFRWFLYIASPQQGDLKLSGLHQARAPVAGLELATEGSLRYQGGFASHCAIDAPNEWLEMTLKLAGLSWI</sequence>
<keyword evidence="2" id="KW-1185">Reference proteome</keyword>
<reference evidence="1 2" key="1">
    <citation type="journal article" date="2021" name="Elife">
        <title>Chloroplast acquisition without the gene transfer in kleptoplastic sea slugs, Plakobranchus ocellatus.</title>
        <authorList>
            <person name="Maeda T."/>
            <person name="Takahashi S."/>
            <person name="Yoshida T."/>
            <person name="Shimamura S."/>
            <person name="Takaki Y."/>
            <person name="Nagai Y."/>
            <person name="Toyoda A."/>
            <person name="Suzuki Y."/>
            <person name="Arimoto A."/>
            <person name="Ishii H."/>
            <person name="Satoh N."/>
            <person name="Nishiyama T."/>
            <person name="Hasebe M."/>
            <person name="Maruyama T."/>
            <person name="Minagawa J."/>
            <person name="Obokata J."/>
            <person name="Shigenobu S."/>
        </authorList>
    </citation>
    <scope>NUCLEOTIDE SEQUENCE [LARGE SCALE GENOMIC DNA]</scope>
</reference>
<organism evidence="1 2">
    <name type="scientific">Plakobranchus ocellatus</name>
    <dbReference type="NCBI Taxonomy" id="259542"/>
    <lineage>
        <taxon>Eukaryota</taxon>
        <taxon>Metazoa</taxon>
        <taxon>Spiralia</taxon>
        <taxon>Lophotrochozoa</taxon>
        <taxon>Mollusca</taxon>
        <taxon>Gastropoda</taxon>
        <taxon>Heterobranchia</taxon>
        <taxon>Euthyneura</taxon>
        <taxon>Panpulmonata</taxon>
        <taxon>Sacoglossa</taxon>
        <taxon>Placobranchoidea</taxon>
        <taxon>Plakobranchidae</taxon>
        <taxon>Plakobranchus</taxon>
    </lineage>
</organism>
<gene>
    <name evidence="1" type="ORF">PoB_004462300</name>
</gene>
<proteinExistence type="predicted"/>
<dbReference type="EMBL" id="BLXT01004931">
    <property type="protein sequence ID" value="GFO18118.1"/>
    <property type="molecule type" value="Genomic_DNA"/>
</dbReference>
<dbReference type="AlphaFoldDB" id="A0AAV4BGZ6"/>
<evidence type="ECO:0000313" key="1">
    <source>
        <dbReference type="EMBL" id="GFO18118.1"/>
    </source>
</evidence>
<protein>
    <submittedName>
        <fullName evidence="1">Uncharacterized protein</fullName>
    </submittedName>
</protein>
<dbReference type="Proteomes" id="UP000735302">
    <property type="component" value="Unassembled WGS sequence"/>
</dbReference>
<accession>A0AAV4BGZ6</accession>